<gene>
    <name evidence="2" type="ORF">DET59_10733</name>
</gene>
<accession>A0A366EN91</accession>
<organism evidence="2 3">
    <name type="scientific">Rossellomorea aquimaris</name>
    <dbReference type="NCBI Taxonomy" id="189382"/>
    <lineage>
        <taxon>Bacteria</taxon>
        <taxon>Bacillati</taxon>
        <taxon>Bacillota</taxon>
        <taxon>Bacilli</taxon>
        <taxon>Bacillales</taxon>
        <taxon>Bacillaceae</taxon>
        <taxon>Rossellomorea</taxon>
    </lineage>
</organism>
<dbReference type="InterPro" id="IPR032555">
    <property type="entry name" value="DUF4937"/>
</dbReference>
<protein>
    <submittedName>
        <fullName evidence="2">Uncharacterized protein DUF4937</fullName>
    </submittedName>
</protein>
<evidence type="ECO:0000313" key="3">
    <source>
        <dbReference type="Proteomes" id="UP000252118"/>
    </source>
</evidence>
<dbReference type="AlphaFoldDB" id="A0A366EN91"/>
<comment type="caution">
    <text evidence="2">The sequence shown here is derived from an EMBL/GenBank/DDBJ whole genome shotgun (WGS) entry which is preliminary data.</text>
</comment>
<proteinExistence type="predicted"/>
<feature type="domain" description="DUF4937" evidence="1">
    <location>
        <begin position="2"/>
        <end position="90"/>
    </location>
</feature>
<dbReference type="OrthoDB" id="2627153at2"/>
<sequence>MIIKAITCKVSEECKEDFFEEQKIWKALSPLNGFLGQVGGWSKKEPLTACIFAFWENQEAYKHFMDDAHDEIFFRSNQSSTYKSIDVSLYEENITIPGSEKRIIHALKKGKYVRMARVQVKPDHSDHFIEMQETIWNPGMSVAEGLLRRSFASSKKRMRDFLVFSCWKNERFHQEYVEKHFPVLVAATKIETDVQEIEGEELVLEEAWRVLPSNNGGA</sequence>
<evidence type="ECO:0000313" key="2">
    <source>
        <dbReference type="EMBL" id="RBP03887.1"/>
    </source>
</evidence>
<reference evidence="2 3" key="1">
    <citation type="submission" date="2018-06" db="EMBL/GenBank/DDBJ databases">
        <title>Freshwater and sediment microbial communities from various areas in North America, analyzing microbe dynamics in response to fracking.</title>
        <authorList>
            <person name="Lamendella R."/>
        </authorList>
    </citation>
    <scope>NUCLEOTIDE SEQUENCE [LARGE SCALE GENOMIC DNA]</scope>
    <source>
        <strain evidence="2 3">97B</strain>
    </source>
</reference>
<dbReference type="Pfam" id="PF16291">
    <property type="entry name" value="DUF4937"/>
    <property type="match status" value="1"/>
</dbReference>
<dbReference type="EMBL" id="QNRJ01000007">
    <property type="protein sequence ID" value="RBP03887.1"/>
    <property type="molecule type" value="Genomic_DNA"/>
</dbReference>
<dbReference type="Gene3D" id="3.30.70.100">
    <property type="match status" value="1"/>
</dbReference>
<dbReference type="SUPFAM" id="SSF54909">
    <property type="entry name" value="Dimeric alpha+beta barrel"/>
    <property type="match status" value="2"/>
</dbReference>
<evidence type="ECO:0000259" key="1">
    <source>
        <dbReference type="Pfam" id="PF16291"/>
    </source>
</evidence>
<dbReference type="RefSeq" id="WP_113969744.1">
    <property type="nucleotide sequence ID" value="NZ_QNRJ01000007.1"/>
</dbReference>
<dbReference type="InterPro" id="IPR011008">
    <property type="entry name" value="Dimeric_a/b-barrel"/>
</dbReference>
<name>A0A366EN91_9BACI</name>
<dbReference type="Proteomes" id="UP000252118">
    <property type="component" value="Unassembled WGS sequence"/>
</dbReference>